<name>A0ABY4U1Q1_9SPHN</name>
<sequence length="321" mass="34226">MRSLLGFLLAIASPVFATSAHAQGRCAEFSATSTDLRITYDPYLPAMVDRFFNIQIRQTDPKISGVRILLADPDPSGPDPLLGVNGVARYDVVWSRDPSRNVFAMGAEQPNSTNGALIEFSGRGVQKVRSESFRLRIPAGQDVSAGNYYQPLEVRYQCLAGEADVGVPVVHSGAQLAIDLRVPEKISTFIGSAGVQRGRLDFGKVDANGGAISQSLSITAQSTMPYDIDVLSENGALKRFAGDDRKIDYSLWLSGVPLTSGSRVACNRGIAPMGNTHRLRAEIDGQEAKAAAAGSYKDTITLTFSPRAGLTGGTGCILVSR</sequence>
<evidence type="ECO:0000313" key="2">
    <source>
        <dbReference type="EMBL" id="USA60044.1"/>
    </source>
</evidence>
<protein>
    <submittedName>
        <fullName evidence="2">Uncharacterized protein</fullName>
    </submittedName>
</protein>
<feature type="chain" id="PRO_5047390265" evidence="1">
    <location>
        <begin position="23"/>
        <end position="321"/>
    </location>
</feature>
<dbReference type="Proteomes" id="UP001056619">
    <property type="component" value="Chromosome"/>
</dbReference>
<organism evidence="2 3">
    <name type="scientific">Qipengyuania citrea</name>
    <dbReference type="NCBI Taxonomy" id="225971"/>
    <lineage>
        <taxon>Bacteria</taxon>
        <taxon>Pseudomonadati</taxon>
        <taxon>Pseudomonadota</taxon>
        <taxon>Alphaproteobacteria</taxon>
        <taxon>Sphingomonadales</taxon>
        <taxon>Erythrobacteraceae</taxon>
        <taxon>Qipengyuania</taxon>
    </lineage>
</organism>
<gene>
    <name evidence="2" type="ORF">NCF85_07875</name>
</gene>
<evidence type="ECO:0000256" key="1">
    <source>
        <dbReference type="SAM" id="SignalP"/>
    </source>
</evidence>
<accession>A0ABY4U1Q1</accession>
<keyword evidence="3" id="KW-1185">Reference proteome</keyword>
<proteinExistence type="predicted"/>
<dbReference type="EMBL" id="CP098494">
    <property type="protein sequence ID" value="USA60044.1"/>
    <property type="molecule type" value="Genomic_DNA"/>
</dbReference>
<evidence type="ECO:0000313" key="3">
    <source>
        <dbReference type="Proteomes" id="UP001056619"/>
    </source>
</evidence>
<reference evidence="2 3" key="1">
    <citation type="submission" date="2022-06" db="EMBL/GenBank/DDBJ databases">
        <authorList>
            <person name="Liu G."/>
        </authorList>
    </citation>
    <scope>NUCLEOTIDE SEQUENCE [LARGE SCALE GENOMIC DNA]</scope>
    <source>
        <strain evidence="2 3">E4</strain>
    </source>
</reference>
<feature type="signal peptide" evidence="1">
    <location>
        <begin position="1"/>
        <end position="22"/>
    </location>
</feature>
<dbReference type="RefSeq" id="WP_301641238.1">
    <property type="nucleotide sequence ID" value="NZ_CP098494.1"/>
</dbReference>
<keyword evidence="1" id="KW-0732">Signal</keyword>